<sequence>MSRAARAAASGGRGPWARWAWWRLFAAAERGDPAARAGVALVAGTPGHRRGDRAREAVAAWWAESRDPAMRWAVLETGAVGRAEPARSLTLALLGRLGTDWTPYDVHWARRLLTDADPGVREGTAEFCREASGAVLQALWAIAAESPLWHVLRQNGTPPPGHALDALWDEWVREPSESLWEALRRWGRPATGGNAEALSVIALEDDLRAPMADPRFRQAFITALTLGDHPLCGIAEAKAARLLDLEFTEEICARAMERPDLVWFCKKHRLAPKDQVRRALFFLLTGQVEQHRALDPDGSLLSLAYTSASDDQRARARDAMLAEGDLDLVRVIVGDDRRARIPDMPPEEVRYLAGQLAARRDWDGLWALVQDVPVETGVELFRLFDGWTPRDADGRRLFEMYMETDPATVATALEHLRPDWQPVVLRARFLFHGRVNDVSFAPDGPFLAAAGTNKVAGVFDLRTAELVERYDGFNSSVGRVLHIGGGTLVAGERTNRVDRECRVLRCADGDVRVLHTTPGSITSLTARSGDGAFAGGTRSGELLLGAPGGEAVEARPVGALGMGRGRWPRSVAAHTASGRLAVVGRRLVVFDPATSRGPVVPDEARTAARAAFVDADTLVYADLSGNVTRLRWDGGVPRPAPRARIPGLGGLVAPSGTGEPMLVDQSGDLHFLDPLTLAPTGGHRAPHRRAPTSLTVSPGGDFLAVGDAAGHTDLYDLRVRQVPRIVRRPVVDLVPKHLGIARTALADPAASAAARALLRLLHACLEHRFRFDVEIGDAVALAAGEHDISL</sequence>
<dbReference type="AlphaFoldDB" id="A0A5D0NN24"/>
<gene>
    <name evidence="1" type="ORF">FXF69_19650</name>
</gene>
<keyword evidence="2" id="KW-1185">Reference proteome</keyword>
<comment type="caution">
    <text evidence="1">The sequence shown here is derived from an EMBL/GenBank/DDBJ whole genome shotgun (WGS) entry which is preliminary data.</text>
</comment>
<dbReference type="Proteomes" id="UP000323380">
    <property type="component" value="Unassembled WGS sequence"/>
</dbReference>
<dbReference type="Gene3D" id="2.130.10.10">
    <property type="entry name" value="YVTN repeat-like/Quinoprotein amine dehydrogenase"/>
    <property type="match status" value="1"/>
</dbReference>
<evidence type="ECO:0008006" key="3">
    <source>
        <dbReference type="Google" id="ProtNLM"/>
    </source>
</evidence>
<evidence type="ECO:0000313" key="2">
    <source>
        <dbReference type="Proteomes" id="UP000323380"/>
    </source>
</evidence>
<dbReference type="RefSeq" id="WP_067897917.1">
    <property type="nucleotide sequence ID" value="NZ_VSFG01000003.1"/>
</dbReference>
<dbReference type="STRING" id="1220554.GCA_001552135_05657"/>
<name>A0A5D0NN24_9ACTN</name>
<protein>
    <recommendedName>
        <fullName evidence="3">WD40 repeat domain-containing protein</fullName>
    </recommendedName>
</protein>
<evidence type="ECO:0000313" key="1">
    <source>
        <dbReference type="EMBL" id="TYB45639.1"/>
    </source>
</evidence>
<dbReference type="EMBL" id="VSFG01000003">
    <property type="protein sequence ID" value="TYB45639.1"/>
    <property type="molecule type" value="Genomic_DNA"/>
</dbReference>
<dbReference type="InterPro" id="IPR015943">
    <property type="entry name" value="WD40/YVTN_repeat-like_dom_sf"/>
</dbReference>
<organism evidence="1 2">
    <name type="scientific">Actinomadura chibensis</name>
    <dbReference type="NCBI Taxonomy" id="392828"/>
    <lineage>
        <taxon>Bacteria</taxon>
        <taxon>Bacillati</taxon>
        <taxon>Actinomycetota</taxon>
        <taxon>Actinomycetes</taxon>
        <taxon>Streptosporangiales</taxon>
        <taxon>Thermomonosporaceae</taxon>
        <taxon>Actinomadura</taxon>
    </lineage>
</organism>
<proteinExistence type="predicted"/>
<reference evidence="1 2" key="1">
    <citation type="submission" date="2019-08" db="EMBL/GenBank/DDBJ databases">
        <title>Actinomadura sp. nov. CYP1-5 isolated from mountain soil.</title>
        <authorList>
            <person name="Songsumanus A."/>
            <person name="Kuncharoen N."/>
            <person name="Kudo T."/>
            <person name="Yuki M."/>
            <person name="Igarashi Y."/>
            <person name="Tanasupawat S."/>
        </authorList>
    </citation>
    <scope>NUCLEOTIDE SEQUENCE [LARGE SCALE GENOMIC DNA]</scope>
    <source>
        <strain evidence="1 2">JCM 14158</strain>
    </source>
</reference>
<dbReference type="SUPFAM" id="SSF50998">
    <property type="entry name" value="Quinoprotein alcohol dehydrogenase-like"/>
    <property type="match status" value="1"/>
</dbReference>
<dbReference type="InterPro" id="IPR011047">
    <property type="entry name" value="Quinoprotein_ADH-like_sf"/>
</dbReference>
<accession>A0A5D0NN24</accession>